<evidence type="ECO:0000313" key="2">
    <source>
        <dbReference type="Proteomes" id="UP001497680"/>
    </source>
</evidence>
<organism evidence="1 2">
    <name type="scientific">Hypoxylon rubiginosum</name>
    <dbReference type="NCBI Taxonomy" id="110542"/>
    <lineage>
        <taxon>Eukaryota</taxon>
        <taxon>Fungi</taxon>
        <taxon>Dikarya</taxon>
        <taxon>Ascomycota</taxon>
        <taxon>Pezizomycotina</taxon>
        <taxon>Sordariomycetes</taxon>
        <taxon>Xylariomycetidae</taxon>
        <taxon>Xylariales</taxon>
        <taxon>Hypoxylaceae</taxon>
        <taxon>Hypoxylon</taxon>
    </lineage>
</organism>
<evidence type="ECO:0000313" key="1">
    <source>
        <dbReference type="EMBL" id="KAI6085167.1"/>
    </source>
</evidence>
<comment type="caution">
    <text evidence="1">The sequence shown here is derived from an EMBL/GenBank/DDBJ whole genome shotgun (WGS) entry which is preliminary data.</text>
</comment>
<name>A0ACC0CXW0_9PEZI</name>
<sequence>MSYVRFQTNLALEVEESSGHRLVTFAMSTASAGEDRPFILILCHTLSGHLAPLIRIAAALHTLGWQTFFLGPNAHRHRIEAAGSIFIPLSGNADLDDKEYYENPPSGATYTSMHWSERVLVDIRVQCLNPLPTQWSDVKAALASLHARDPGRGVIVLAEAFFYGVLPLFYGTSLPDGIPNPLGSVCVSVTVPAIRSVDLPPAGYPFPFDASPEGRLRNTKLWERSWTRKAADLTTLLNVKMWQAGAERGVGEVFLSGANYTAHNSILQLGVPSFEYPRSDWPSGFKFAGLVQGAPKQSSRPAPTTKDPPFPWWPEIISNSTLPPANRKKILVVSQGTVETNPYDLIIPTLRAFAPSHTNSSSPSSSSSILVVAILGWKDADLSQHADFAIPKNARVADYLSYDTVLAHADVWIHNAGFGAVNHGVANGVPMVVAGEGMDKTENARRVAWSGIGVDLGTATPSAEQVRDGVEWVLRDDRYSGRVRELQRESEEIDCFDIIHSELLTVMEERPGIIQRGLTP</sequence>
<proteinExistence type="predicted"/>
<gene>
    <name evidence="1" type="ORF">F4821DRAFT_241299</name>
</gene>
<reference evidence="1 2" key="1">
    <citation type="journal article" date="2022" name="New Phytol.">
        <title>Ecological generalism drives hyperdiversity of secondary metabolite gene clusters in xylarialean endophytes.</title>
        <authorList>
            <person name="Franco M.E.E."/>
            <person name="Wisecaver J.H."/>
            <person name="Arnold A.E."/>
            <person name="Ju Y.M."/>
            <person name="Slot J.C."/>
            <person name="Ahrendt S."/>
            <person name="Moore L.P."/>
            <person name="Eastman K.E."/>
            <person name="Scott K."/>
            <person name="Konkel Z."/>
            <person name="Mondo S.J."/>
            <person name="Kuo A."/>
            <person name="Hayes R.D."/>
            <person name="Haridas S."/>
            <person name="Andreopoulos B."/>
            <person name="Riley R."/>
            <person name="LaButti K."/>
            <person name="Pangilinan J."/>
            <person name="Lipzen A."/>
            <person name="Amirebrahimi M."/>
            <person name="Yan J."/>
            <person name="Adam C."/>
            <person name="Keymanesh K."/>
            <person name="Ng V."/>
            <person name="Louie K."/>
            <person name="Northen T."/>
            <person name="Drula E."/>
            <person name="Henrissat B."/>
            <person name="Hsieh H.M."/>
            <person name="Youens-Clark K."/>
            <person name="Lutzoni F."/>
            <person name="Miadlikowska J."/>
            <person name="Eastwood D.C."/>
            <person name="Hamelin R.C."/>
            <person name="Grigoriev I.V."/>
            <person name="U'Ren J.M."/>
        </authorList>
    </citation>
    <scope>NUCLEOTIDE SEQUENCE [LARGE SCALE GENOMIC DNA]</scope>
    <source>
        <strain evidence="1 2">ER1909</strain>
    </source>
</reference>
<accession>A0ACC0CXW0</accession>
<dbReference type="Proteomes" id="UP001497680">
    <property type="component" value="Unassembled WGS sequence"/>
</dbReference>
<dbReference type="EMBL" id="MU394328">
    <property type="protein sequence ID" value="KAI6085167.1"/>
    <property type="molecule type" value="Genomic_DNA"/>
</dbReference>
<keyword evidence="2" id="KW-1185">Reference proteome</keyword>
<protein>
    <submittedName>
        <fullName evidence="1">Glycosyltransferase family 1 protein</fullName>
    </submittedName>
</protein>